<dbReference type="Gene3D" id="3.30.360.10">
    <property type="entry name" value="Dihydrodipicolinate Reductase, domain 2"/>
    <property type="match status" value="1"/>
</dbReference>
<dbReference type="PANTHER" id="PTHR43818">
    <property type="entry name" value="BCDNA.GH03377"/>
    <property type="match status" value="1"/>
</dbReference>
<feature type="domain" description="Gfo/Idh/MocA-like oxidoreductase N-terminal" evidence="2">
    <location>
        <begin position="42"/>
        <end position="170"/>
    </location>
</feature>
<evidence type="ECO:0000259" key="2">
    <source>
        <dbReference type="Pfam" id="PF01408"/>
    </source>
</evidence>
<sequence length="441" mass="49700">MTKSKINRRKFVRQSAAAAGAIMAVPFAAKAGFYMDKPAEKIRVALVGCGGRGTGAAAQALHAHPNVQLVSMADAFRDRLDSSLKNIREEIDDSENRIDVPESRKYVGFDAYKKAMKDADVVILTTSPGFRPIHFKEAVAQGKQVFMEKPVATDPAGIASVLETAKEARRKKLNVVVGLQRRYQNSYLELLKRYQDGMIGDITSAQVYWNSRGVWVRERKPSQNEMEYQMRNWYYFNWLCGDHIVEQHIHNMDVVNWFKDDYPHHSQGMGGRTVRVGPEYGEIFDHHFVEYHYKDGVVMNSQCRHQPNTMSRVDEILTGTKGRIHCGAGKIEDLDGNVLFEFDRSKENNPYQTEHDLLFDAISKGEYKFDDTEQGAHSTLTAIVGRLSTYSGQVINQKTALDSGLSIQPEEYAWDATPPVLPGDDGLYPCAVPGETVYFKS</sequence>
<dbReference type="Pfam" id="PF01408">
    <property type="entry name" value="GFO_IDH_MocA"/>
    <property type="match status" value="1"/>
</dbReference>
<proteinExistence type="predicted"/>
<protein>
    <submittedName>
        <fullName evidence="3">Gfo/Idh/MocA family oxidoreductase</fullName>
    </submittedName>
</protein>
<comment type="caution">
    <text evidence="3">The sequence shown here is derived from an EMBL/GenBank/DDBJ whole genome shotgun (WGS) entry which is preliminary data.</text>
</comment>
<dbReference type="Proteomes" id="UP000753961">
    <property type="component" value="Unassembled WGS sequence"/>
</dbReference>
<feature type="chain" id="PRO_5037015214" evidence="1">
    <location>
        <begin position="32"/>
        <end position="441"/>
    </location>
</feature>
<dbReference type="GO" id="GO:0000166">
    <property type="term" value="F:nucleotide binding"/>
    <property type="evidence" value="ECO:0007669"/>
    <property type="project" value="InterPro"/>
</dbReference>
<dbReference type="RefSeq" id="WP_222579252.1">
    <property type="nucleotide sequence ID" value="NZ_JAHVHU010000006.1"/>
</dbReference>
<dbReference type="EMBL" id="JAHVHU010000006">
    <property type="protein sequence ID" value="MBY5957729.1"/>
    <property type="molecule type" value="Genomic_DNA"/>
</dbReference>
<dbReference type="SUPFAM" id="SSF51735">
    <property type="entry name" value="NAD(P)-binding Rossmann-fold domains"/>
    <property type="match status" value="1"/>
</dbReference>
<accession>A0A953HKT5</accession>
<dbReference type="InterPro" id="IPR050463">
    <property type="entry name" value="Gfo/Idh/MocA_oxidrdct_glycsds"/>
</dbReference>
<feature type="signal peptide" evidence="1">
    <location>
        <begin position="1"/>
        <end position="31"/>
    </location>
</feature>
<name>A0A953HKT5_9BACT</name>
<dbReference type="PANTHER" id="PTHR43818:SF5">
    <property type="entry name" value="OXIDOREDUCTASE FAMILY PROTEIN"/>
    <property type="match status" value="1"/>
</dbReference>
<dbReference type="InterPro" id="IPR036291">
    <property type="entry name" value="NAD(P)-bd_dom_sf"/>
</dbReference>
<keyword evidence="4" id="KW-1185">Reference proteome</keyword>
<gene>
    <name evidence="3" type="ORF">KUV50_06290</name>
</gene>
<evidence type="ECO:0000313" key="3">
    <source>
        <dbReference type="EMBL" id="MBY5957729.1"/>
    </source>
</evidence>
<evidence type="ECO:0000256" key="1">
    <source>
        <dbReference type="SAM" id="SignalP"/>
    </source>
</evidence>
<dbReference type="InterPro" id="IPR000683">
    <property type="entry name" value="Gfo/Idh/MocA-like_OxRdtase_N"/>
</dbReference>
<keyword evidence="1" id="KW-0732">Signal</keyword>
<dbReference type="SUPFAM" id="SSF55347">
    <property type="entry name" value="Glyceraldehyde-3-phosphate dehydrogenase-like, C-terminal domain"/>
    <property type="match status" value="1"/>
</dbReference>
<dbReference type="AlphaFoldDB" id="A0A953HKT5"/>
<dbReference type="Gene3D" id="3.40.50.720">
    <property type="entry name" value="NAD(P)-binding Rossmann-like Domain"/>
    <property type="match status" value="1"/>
</dbReference>
<organism evidence="3 4">
    <name type="scientific">Membranihabitans marinus</name>
    <dbReference type="NCBI Taxonomy" id="1227546"/>
    <lineage>
        <taxon>Bacteria</taxon>
        <taxon>Pseudomonadati</taxon>
        <taxon>Bacteroidota</taxon>
        <taxon>Saprospiria</taxon>
        <taxon>Saprospirales</taxon>
        <taxon>Saprospiraceae</taxon>
        <taxon>Membranihabitans</taxon>
    </lineage>
</organism>
<reference evidence="3" key="1">
    <citation type="submission" date="2021-06" db="EMBL/GenBank/DDBJ databases">
        <title>44 bacteria genomes isolated from Dapeng, Shenzhen.</title>
        <authorList>
            <person name="Zheng W."/>
            <person name="Yu S."/>
            <person name="Huang Y."/>
        </authorList>
    </citation>
    <scope>NUCLEOTIDE SEQUENCE</scope>
    <source>
        <strain evidence="3">DP5N28-2</strain>
    </source>
</reference>
<evidence type="ECO:0000313" key="4">
    <source>
        <dbReference type="Proteomes" id="UP000753961"/>
    </source>
</evidence>
<dbReference type="InterPro" id="IPR006311">
    <property type="entry name" value="TAT_signal"/>
</dbReference>
<dbReference type="PROSITE" id="PS51318">
    <property type="entry name" value="TAT"/>
    <property type="match status" value="1"/>
</dbReference>